<feature type="compositionally biased region" description="Basic and acidic residues" evidence="1">
    <location>
        <begin position="1"/>
        <end position="35"/>
    </location>
</feature>
<evidence type="ECO:0000256" key="2">
    <source>
        <dbReference type="SAM" id="Phobius"/>
    </source>
</evidence>
<protein>
    <submittedName>
        <fullName evidence="3">Uncharacterized protein</fullName>
    </submittedName>
</protein>
<dbReference type="RefSeq" id="XP_065940955.1">
    <property type="nucleotide sequence ID" value="XM_066084883.1"/>
</dbReference>
<dbReference type="AlphaFoldDB" id="A0A8W8NHB1"/>
<sequence length="490" mass="54092">MKDKEERKVVHSEETLHQRKQDKLQRQVDQHEGKSNNHQRLRTSKHVNELIPSKALTADINIRLQDDSAKNSSVMAFVAVGILIGHLLAILAIIICRCYKARSDTDSDGQKYVDVVSKGHKQEKRNEDVDRSLSNHSLKLRPLSTVKVNRATSTSQRNLLTSQTSLKSTPLTSEKQNQTSRLSLEPPLPVFKSTTGQMSHLSMNSAPPVFRSVPDKRFKLSRMSINSAPPAFGSTKDQTLGLSSNPPVKVFGSKQNQTSFISMKSAPSDLRSAPVKQKQISHLSIKSAPPALDSAQGQLSRLSMKSASTAVRSTQEKQIQTSRLSLIREMSNTRQNKAVESKELVKSNTRIGLLQEKQLPSRLSLRSAPPTANHANNVKYDVKETSSNPENIFSLTNKGKPRSVTSQHVELKPSFPLTSKFTDLNDPMISVHEGATTGQRSDGSVHTGLHSIPSVPENNNSTTDDTRALGVCPAPPYLTGIHQFRRDSGW</sequence>
<dbReference type="Proteomes" id="UP000005408">
    <property type="component" value="Unassembled WGS sequence"/>
</dbReference>
<feature type="transmembrane region" description="Helical" evidence="2">
    <location>
        <begin position="73"/>
        <end position="95"/>
    </location>
</feature>
<keyword evidence="4" id="KW-1185">Reference proteome</keyword>
<evidence type="ECO:0000313" key="3">
    <source>
        <dbReference type="EnsemblMetazoa" id="G5823.1:cds"/>
    </source>
</evidence>
<keyword evidence="2" id="KW-0472">Membrane</keyword>
<proteinExistence type="predicted"/>
<evidence type="ECO:0000313" key="4">
    <source>
        <dbReference type="Proteomes" id="UP000005408"/>
    </source>
</evidence>
<feature type="region of interest" description="Disordered" evidence="1">
    <location>
        <begin position="1"/>
        <end position="39"/>
    </location>
</feature>
<keyword evidence="2" id="KW-0812">Transmembrane</keyword>
<reference evidence="3" key="1">
    <citation type="submission" date="2022-08" db="UniProtKB">
        <authorList>
            <consortium name="EnsemblMetazoa"/>
        </authorList>
    </citation>
    <scope>IDENTIFICATION</scope>
    <source>
        <strain evidence="3">05x7-T-G4-1.051#20</strain>
    </source>
</reference>
<dbReference type="RefSeq" id="XP_065940954.1">
    <property type="nucleotide sequence ID" value="XM_066084882.1"/>
</dbReference>
<dbReference type="RefSeq" id="XP_065940956.1">
    <property type="nucleotide sequence ID" value="XM_066084884.1"/>
</dbReference>
<keyword evidence="2" id="KW-1133">Transmembrane helix</keyword>
<feature type="compositionally biased region" description="Basic and acidic residues" evidence="1">
    <location>
        <begin position="124"/>
        <end position="133"/>
    </location>
</feature>
<name>A0A8W8NHB1_MAGGI</name>
<feature type="region of interest" description="Disordered" evidence="1">
    <location>
        <begin position="144"/>
        <end position="208"/>
    </location>
</feature>
<feature type="compositionally biased region" description="Polar residues" evidence="1">
    <location>
        <begin position="146"/>
        <end position="182"/>
    </location>
</feature>
<evidence type="ECO:0000256" key="1">
    <source>
        <dbReference type="SAM" id="MobiDB-lite"/>
    </source>
</evidence>
<dbReference type="GeneID" id="105324291"/>
<feature type="compositionally biased region" description="Polar residues" evidence="1">
    <location>
        <begin position="192"/>
        <end position="205"/>
    </location>
</feature>
<feature type="region of interest" description="Disordered" evidence="1">
    <location>
        <begin position="434"/>
        <end position="464"/>
    </location>
</feature>
<accession>A0A8W8NHB1</accession>
<dbReference type="EnsemblMetazoa" id="G5823.1">
    <property type="protein sequence ID" value="G5823.1:cds"/>
    <property type="gene ID" value="G5823"/>
</dbReference>
<organism evidence="3 4">
    <name type="scientific">Magallana gigas</name>
    <name type="common">Pacific oyster</name>
    <name type="synonym">Crassostrea gigas</name>
    <dbReference type="NCBI Taxonomy" id="29159"/>
    <lineage>
        <taxon>Eukaryota</taxon>
        <taxon>Metazoa</taxon>
        <taxon>Spiralia</taxon>
        <taxon>Lophotrochozoa</taxon>
        <taxon>Mollusca</taxon>
        <taxon>Bivalvia</taxon>
        <taxon>Autobranchia</taxon>
        <taxon>Pteriomorphia</taxon>
        <taxon>Ostreida</taxon>
        <taxon>Ostreoidea</taxon>
        <taxon>Ostreidae</taxon>
        <taxon>Magallana</taxon>
    </lineage>
</organism>
<dbReference type="KEGG" id="crg:105324291"/>
<feature type="region of interest" description="Disordered" evidence="1">
    <location>
        <begin position="117"/>
        <end position="136"/>
    </location>
</feature>